<reference evidence="1 2" key="1">
    <citation type="submission" date="2014-01" db="EMBL/GenBank/DDBJ databases">
        <title>Full genme sequencing of cellulolytic bacterium Gynuella sunshinyii YC6258T gen. nov., sp. nov.</title>
        <authorList>
            <person name="Khan H."/>
            <person name="Chung E.J."/>
            <person name="Chung Y.R."/>
        </authorList>
    </citation>
    <scope>NUCLEOTIDE SEQUENCE [LARGE SCALE GENOMIC DNA]</scope>
    <source>
        <strain evidence="1 2">YC6258</strain>
    </source>
</reference>
<proteinExistence type="predicted"/>
<dbReference type="EMBL" id="CP007142">
    <property type="protein sequence ID" value="AJQ94299.1"/>
    <property type="molecule type" value="Genomic_DNA"/>
</dbReference>
<evidence type="ECO:0000313" key="2">
    <source>
        <dbReference type="Proteomes" id="UP000032266"/>
    </source>
</evidence>
<name>A0A0C5VV72_9GAMM</name>
<dbReference type="Proteomes" id="UP000032266">
    <property type="component" value="Chromosome"/>
</dbReference>
<gene>
    <name evidence="1" type="ORF">YC6258_02261</name>
</gene>
<accession>A0A0C5VV72</accession>
<dbReference type="KEGG" id="gsn:YC6258_02261"/>
<protein>
    <submittedName>
        <fullName evidence="1">Uncharacterized protein</fullName>
    </submittedName>
</protein>
<evidence type="ECO:0000313" key="1">
    <source>
        <dbReference type="EMBL" id="AJQ94299.1"/>
    </source>
</evidence>
<dbReference type="AlphaFoldDB" id="A0A0C5VV72"/>
<keyword evidence="2" id="KW-1185">Reference proteome</keyword>
<dbReference type="HOGENOM" id="CLU_3270773_0_0_6"/>
<sequence length="41" mass="4980">MEHPKAAGIMHDLFRIVNRYVVDYFSSREQFLVIWPVIMRN</sequence>
<organism evidence="1 2">
    <name type="scientific">Gynuella sunshinyii YC6258</name>
    <dbReference type="NCBI Taxonomy" id="1445510"/>
    <lineage>
        <taxon>Bacteria</taxon>
        <taxon>Pseudomonadati</taxon>
        <taxon>Pseudomonadota</taxon>
        <taxon>Gammaproteobacteria</taxon>
        <taxon>Oceanospirillales</taxon>
        <taxon>Saccharospirillaceae</taxon>
        <taxon>Gynuella</taxon>
    </lineage>
</organism>